<evidence type="ECO:0000313" key="3">
    <source>
        <dbReference type="Proteomes" id="UP000008514"/>
    </source>
</evidence>
<keyword evidence="1" id="KW-0472">Membrane</keyword>
<name>K4IDR6_PSYTT</name>
<proteinExistence type="predicted"/>
<dbReference type="AlphaFoldDB" id="K4IDR6"/>
<dbReference type="STRING" id="313595.P700755_001915"/>
<organism evidence="2 3">
    <name type="scientific">Psychroflexus torquis (strain ATCC 700755 / CIP 106069 / ACAM 623)</name>
    <dbReference type="NCBI Taxonomy" id="313595"/>
    <lineage>
        <taxon>Bacteria</taxon>
        <taxon>Pseudomonadati</taxon>
        <taxon>Bacteroidota</taxon>
        <taxon>Flavobacteriia</taxon>
        <taxon>Flavobacteriales</taxon>
        <taxon>Flavobacteriaceae</taxon>
        <taxon>Psychroflexus</taxon>
    </lineage>
</organism>
<dbReference type="eggNOG" id="ENOG5030Z0P">
    <property type="taxonomic scope" value="Bacteria"/>
</dbReference>
<keyword evidence="3" id="KW-1185">Reference proteome</keyword>
<dbReference type="EMBL" id="CP003879">
    <property type="protein sequence ID" value="AFU68732.1"/>
    <property type="molecule type" value="Genomic_DNA"/>
</dbReference>
<dbReference type="RefSeq" id="WP_015024322.1">
    <property type="nucleotide sequence ID" value="NC_018721.1"/>
</dbReference>
<reference evidence="2" key="2">
    <citation type="submission" date="2012-09" db="EMBL/GenBank/DDBJ databases">
        <title>The complete sequence of Psychroflexus torquis an extreme psychrophile from sea-ice that is stimulated by light.</title>
        <authorList>
            <person name="Feng S."/>
            <person name="Powell S.M."/>
            <person name="Bowman J.P."/>
        </authorList>
    </citation>
    <scope>NUCLEOTIDE SEQUENCE [LARGE SCALE GENOMIC DNA]</scope>
    <source>
        <strain evidence="2">ATCC 700755</strain>
    </source>
</reference>
<reference evidence="2" key="1">
    <citation type="submission" date="2006-03" db="EMBL/GenBank/DDBJ databases">
        <authorList>
            <person name="Bowman J."/>
            <person name="Ferriera S."/>
            <person name="Johnson J."/>
            <person name="Kravitz S."/>
            <person name="Halpern A."/>
            <person name="Remington K."/>
            <person name="Beeson K."/>
            <person name="Tran B."/>
            <person name="Rogers Y.-H."/>
            <person name="Friedman R."/>
            <person name="Venter J.C."/>
        </authorList>
    </citation>
    <scope>NUCLEOTIDE SEQUENCE [LARGE SCALE GENOMIC DNA]</scope>
    <source>
        <strain evidence="2">ATCC 700755</strain>
    </source>
</reference>
<gene>
    <name evidence="2" type="ordered locus">P700755_001915</name>
</gene>
<keyword evidence="1" id="KW-1133">Transmembrane helix</keyword>
<protein>
    <submittedName>
        <fullName evidence="2">Uncharacterized protein</fullName>
    </submittedName>
</protein>
<sequence length="133" mass="14780">MENHLGDHFDNLSQDTKDVIKNSIEFYKLDLFKKSALSIVSGGRFILKIGILILVLFFVSLGFAFLIGDKLGSVSYGFFVVGGFYGIILIIVSIFGKKLLEKPVFSFLNSLLSSDTDLDEELKKGLEETETSD</sequence>
<dbReference type="OrthoDB" id="1144182at2"/>
<evidence type="ECO:0000256" key="1">
    <source>
        <dbReference type="SAM" id="Phobius"/>
    </source>
</evidence>
<dbReference type="HOGENOM" id="CLU_153095_0_0_10"/>
<dbReference type="KEGG" id="ptq:P700755_001915"/>
<feature type="transmembrane region" description="Helical" evidence="1">
    <location>
        <begin position="74"/>
        <end position="95"/>
    </location>
</feature>
<evidence type="ECO:0000313" key="2">
    <source>
        <dbReference type="EMBL" id="AFU68732.1"/>
    </source>
</evidence>
<keyword evidence="1" id="KW-0812">Transmembrane</keyword>
<feature type="transmembrane region" description="Helical" evidence="1">
    <location>
        <begin position="45"/>
        <end position="68"/>
    </location>
</feature>
<accession>K4IDR6</accession>
<dbReference type="Proteomes" id="UP000008514">
    <property type="component" value="Chromosome"/>
</dbReference>